<dbReference type="AlphaFoldDB" id="A0AA39IUH4"/>
<comment type="caution">
    <text evidence="1">The sequence shown here is derived from an EMBL/GenBank/DDBJ whole genome shotgun (WGS) entry which is preliminary data.</text>
</comment>
<sequence>MYILATVAPRCRLMQPCLSLMICFLLCCLNRLFSSVKSFRFDLSLHKLPSAAIPTLLYIFQHVFSESEAVIYAKHLLLPLRLPEESFFETLSPVEQALACVVIAPTGWGKTLCLDTTSVISNNDFNHRITTEAPPNHAGMSSILFLSVYFIA</sequence>
<name>A0AA39IUH4_ARMTA</name>
<organism evidence="1 2">
    <name type="scientific">Armillaria tabescens</name>
    <name type="common">Ringless honey mushroom</name>
    <name type="synonym">Agaricus tabescens</name>
    <dbReference type="NCBI Taxonomy" id="1929756"/>
    <lineage>
        <taxon>Eukaryota</taxon>
        <taxon>Fungi</taxon>
        <taxon>Dikarya</taxon>
        <taxon>Basidiomycota</taxon>
        <taxon>Agaricomycotina</taxon>
        <taxon>Agaricomycetes</taxon>
        <taxon>Agaricomycetidae</taxon>
        <taxon>Agaricales</taxon>
        <taxon>Marasmiineae</taxon>
        <taxon>Physalacriaceae</taxon>
        <taxon>Desarmillaria</taxon>
    </lineage>
</organism>
<evidence type="ECO:0000313" key="2">
    <source>
        <dbReference type="Proteomes" id="UP001175211"/>
    </source>
</evidence>
<accession>A0AA39IUH4</accession>
<dbReference type="GeneID" id="85358612"/>
<proteinExistence type="predicted"/>
<gene>
    <name evidence="1" type="ORF">EV420DRAFT_1613921</name>
</gene>
<protein>
    <submittedName>
        <fullName evidence="1">Uncharacterized protein</fullName>
    </submittedName>
</protein>
<dbReference type="Proteomes" id="UP001175211">
    <property type="component" value="Unassembled WGS sequence"/>
</dbReference>
<evidence type="ECO:0000313" key="1">
    <source>
        <dbReference type="EMBL" id="KAK0430717.1"/>
    </source>
</evidence>
<reference evidence="1" key="1">
    <citation type="submission" date="2023-06" db="EMBL/GenBank/DDBJ databases">
        <authorList>
            <consortium name="Lawrence Berkeley National Laboratory"/>
            <person name="Ahrendt S."/>
            <person name="Sahu N."/>
            <person name="Indic B."/>
            <person name="Wong-Bajracharya J."/>
            <person name="Merenyi Z."/>
            <person name="Ke H.-M."/>
            <person name="Monk M."/>
            <person name="Kocsube S."/>
            <person name="Drula E."/>
            <person name="Lipzen A."/>
            <person name="Balint B."/>
            <person name="Henrissat B."/>
            <person name="Andreopoulos B."/>
            <person name="Martin F.M."/>
            <person name="Harder C.B."/>
            <person name="Rigling D."/>
            <person name="Ford K.L."/>
            <person name="Foster G.D."/>
            <person name="Pangilinan J."/>
            <person name="Papanicolaou A."/>
            <person name="Barry K."/>
            <person name="LaButti K."/>
            <person name="Viragh M."/>
            <person name="Koriabine M."/>
            <person name="Yan M."/>
            <person name="Riley R."/>
            <person name="Champramary S."/>
            <person name="Plett K.L."/>
            <person name="Tsai I.J."/>
            <person name="Slot J."/>
            <person name="Sipos G."/>
            <person name="Plett J."/>
            <person name="Nagy L.G."/>
            <person name="Grigoriev I.V."/>
        </authorList>
    </citation>
    <scope>NUCLEOTIDE SEQUENCE</scope>
    <source>
        <strain evidence="1">CCBAS 213</strain>
    </source>
</reference>
<keyword evidence="2" id="KW-1185">Reference proteome</keyword>
<dbReference type="EMBL" id="JAUEPS010000508">
    <property type="protein sequence ID" value="KAK0430717.1"/>
    <property type="molecule type" value="Genomic_DNA"/>
</dbReference>
<dbReference type="RefSeq" id="XP_060321281.1">
    <property type="nucleotide sequence ID" value="XM_060475064.1"/>
</dbReference>